<protein>
    <submittedName>
        <fullName evidence="2">Glycosyl phosphatidyl inositol protein transamidase complex subunit</fullName>
    </submittedName>
</protein>
<feature type="transmembrane region" description="Helical" evidence="1">
    <location>
        <begin position="537"/>
        <end position="556"/>
    </location>
</feature>
<reference evidence="2 3" key="1">
    <citation type="journal article" date="2019" name="BMC Genomics">
        <title>Chromosome level assembly and comparative genome analysis confirm lager-brewing yeasts originated from a single hybridization.</title>
        <authorList>
            <person name="Salazar A.N."/>
            <person name="Gorter de Vries A.R."/>
            <person name="van den Broek M."/>
            <person name="Brouwers N."/>
            <person name="de la Torre Cortes P."/>
            <person name="Kuijpers N.G.A."/>
            <person name="Daran J.G."/>
            <person name="Abeel T."/>
        </authorList>
    </citation>
    <scope>NUCLEOTIDE SEQUENCE [LARGE SCALE GENOMIC DNA]</scope>
    <source>
        <strain evidence="2 3">CBS 1483</strain>
    </source>
</reference>
<dbReference type="OrthoDB" id="445301at2759"/>
<keyword evidence="1" id="KW-0812">Transmembrane</keyword>
<keyword evidence="3" id="KW-1185">Reference proteome</keyword>
<dbReference type="AlphaFoldDB" id="A0A6C1DWC8"/>
<evidence type="ECO:0000313" key="2">
    <source>
        <dbReference type="EMBL" id="QID81061.1"/>
    </source>
</evidence>
<feature type="transmembrane region" description="Helical" evidence="1">
    <location>
        <begin position="20"/>
        <end position="42"/>
    </location>
</feature>
<feature type="transmembrane region" description="Helical" evidence="1">
    <location>
        <begin position="455"/>
        <end position="480"/>
    </location>
</feature>
<dbReference type="GO" id="GO:0042765">
    <property type="term" value="C:GPI-anchor transamidase complex"/>
    <property type="evidence" value="ECO:0007669"/>
    <property type="project" value="InterPro"/>
</dbReference>
<accession>A0A6C1DWC8</accession>
<organism evidence="2 3">
    <name type="scientific">Saccharomyces pastorianus</name>
    <name type="common">Lager yeast</name>
    <name type="synonym">Saccharomyces cerevisiae x Saccharomyces eubayanus</name>
    <dbReference type="NCBI Taxonomy" id="27292"/>
    <lineage>
        <taxon>Eukaryota</taxon>
        <taxon>Fungi</taxon>
        <taxon>Dikarya</taxon>
        <taxon>Ascomycota</taxon>
        <taxon>Saccharomycotina</taxon>
        <taxon>Saccharomycetes</taxon>
        <taxon>Saccharomycetales</taxon>
        <taxon>Saccharomycetaceae</taxon>
        <taxon>Saccharomyces</taxon>
    </lineage>
</organism>
<feature type="transmembrane region" description="Helical" evidence="1">
    <location>
        <begin position="357"/>
        <end position="377"/>
    </location>
</feature>
<proteinExistence type="predicted"/>
<dbReference type="Pfam" id="PF04114">
    <property type="entry name" value="Gaa1"/>
    <property type="match status" value="1"/>
</dbReference>
<dbReference type="GO" id="GO:0016255">
    <property type="term" value="P:attachment of GPI anchor to protein"/>
    <property type="evidence" value="ECO:0007669"/>
    <property type="project" value="TreeGrafter"/>
</dbReference>
<dbReference type="InterPro" id="IPR007246">
    <property type="entry name" value="Gaa1"/>
</dbReference>
<name>A0A6C1DWC8_SACPS</name>
<sequence length="614" mass="69230">MALLEKLHRRIVDMGLVPRIIALLPVISMLCALFGFISIAILPMDGQYRRTYISENALMPSQAYSYFRESEWNILRGYRSQIKEMVNMTSMERNNLMGSWLQEFGTKTAIYENEQYGETLYGVMHAPRGDGTEAMVLAVPWFNSDDEFNIGGAALGVSLARFFSRWPVWSKNIIVVFSENPRAALRSWVEAYHTSLDLTGGSIEAAVVLDYSSTEDFFEYVEISYDGLNGELPNLDLVNIAISITEHEGMKVSLHGLPSDQLTNNNFWSRLKILCLGIRDWALSGVKKPHGNEAFSGWRIQSVTLKAHGNSGHDITTFGRIPEAMFRSINNLLEKFHQSFFFYLLLAPRQFVSISSYLPSAVALSIAFAISSLNAFINNAYANISLFSEYNLVALLVWFVSLVISFVVSQAFLLIPSSGLLMTISIASCFLPLILSRKIHISEPLSYRLKNVAFLYFSLVSTSLLMINFAMALLIGTLAFPMTFVKTIVESSSEHEVTTRSSIPIKTEPKDEIELVENHMDTTPATPQQQKQKLKNLVLLILTNPFISITLFGLFFDDEFHGFDIINKLVSAWLDLKCWSWFVLCIGWLPCWLLILASSFESKSVVVRSKEKQS</sequence>
<feature type="transmembrane region" description="Helical" evidence="1">
    <location>
        <begin position="389"/>
        <end position="408"/>
    </location>
</feature>
<dbReference type="PANTHER" id="PTHR13304">
    <property type="entry name" value="GLYCOSYLPHOSPHATIDYLINOSITOL ANCHOR ATTACHMENT 1 PROTEIN"/>
    <property type="match status" value="1"/>
</dbReference>
<keyword evidence="1" id="KW-0472">Membrane</keyword>
<dbReference type="PANTHER" id="PTHR13304:SF0">
    <property type="entry name" value="GLYCOSYLPHOSPHATIDYLINOSITOL ANCHOR ATTACHMENT 1 PROTEIN"/>
    <property type="match status" value="1"/>
</dbReference>
<evidence type="ECO:0000313" key="3">
    <source>
        <dbReference type="Proteomes" id="UP000501346"/>
    </source>
</evidence>
<dbReference type="EMBL" id="CP048993">
    <property type="protein sequence ID" value="QID81061.1"/>
    <property type="molecule type" value="Genomic_DNA"/>
</dbReference>
<gene>
    <name evidence="2" type="primary">GAA1_1</name>
    <name evidence="2" type="ORF">GRS66_003419</name>
</gene>
<dbReference type="Proteomes" id="UP000501346">
    <property type="component" value="Chromosome ScXII"/>
</dbReference>
<keyword evidence="1" id="KW-1133">Transmembrane helix</keyword>
<dbReference type="PIRSF" id="PIRSF036762">
    <property type="entry name" value="GAA1"/>
    <property type="match status" value="1"/>
</dbReference>
<feature type="transmembrane region" description="Helical" evidence="1">
    <location>
        <begin position="579"/>
        <end position="600"/>
    </location>
</feature>
<feature type="transmembrane region" description="Helical" evidence="1">
    <location>
        <begin position="413"/>
        <end position="435"/>
    </location>
</feature>
<evidence type="ECO:0000256" key="1">
    <source>
        <dbReference type="SAM" id="Phobius"/>
    </source>
</evidence>